<proteinExistence type="predicted"/>
<dbReference type="EMBL" id="ODYU01002112">
    <property type="protein sequence ID" value="SOQ39200.1"/>
    <property type="molecule type" value="Genomic_DNA"/>
</dbReference>
<accession>A0A2H1VEB6</accession>
<dbReference type="AlphaFoldDB" id="A0A2H1VEB6"/>
<gene>
    <name evidence="1" type="ORF">SFRICE_035425</name>
</gene>
<organism evidence="1">
    <name type="scientific">Spodoptera frugiperda</name>
    <name type="common">Fall armyworm</name>
    <dbReference type="NCBI Taxonomy" id="7108"/>
    <lineage>
        <taxon>Eukaryota</taxon>
        <taxon>Metazoa</taxon>
        <taxon>Ecdysozoa</taxon>
        <taxon>Arthropoda</taxon>
        <taxon>Hexapoda</taxon>
        <taxon>Insecta</taxon>
        <taxon>Pterygota</taxon>
        <taxon>Neoptera</taxon>
        <taxon>Endopterygota</taxon>
        <taxon>Lepidoptera</taxon>
        <taxon>Glossata</taxon>
        <taxon>Ditrysia</taxon>
        <taxon>Noctuoidea</taxon>
        <taxon>Noctuidae</taxon>
        <taxon>Amphipyrinae</taxon>
        <taxon>Spodoptera</taxon>
    </lineage>
</organism>
<name>A0A2H1VEB6_SPOFR</name>
<evidence type="ECO:0000313" key="1">
    <source>
        <dbReference type="EMBL" id="SOQ39200.1"/>
    </source>
</evidence>
<reference evidence="1" key="1">
    <citation type="submission" date="2016-07" db="EMBL/GenBank/DDBJ databases">
        <authorList>
            <person name="Bretaudeau A."/>
        </authorList>
    </citation>
    <scope>NUCLEOTIDE SEQUENCE</scope>
    <source>
        <strain evidence="1">Rice</strain>
        <tissue evidence="1">Whole body</tissue>
    </source>
</reference>
<protein>
    <submittedName>
        <fullName evidence="1">SFRICE_035425</fullName>
    </submittedName>
</protein>
<sequence>MYGSPSSSDSGTMQAQCTINKLDISYNQKNREFWRPKQQQKIAKLNLHDEIKVGTDYQVASCRKNNGAIDLLCCPINTSSNAFHGCARADTCWTYDFNGGADSAIDSAT</sequence>